<comment type="caution">
    <text evidence="4">The sequence shown here is derived from an EMBL/GenBank/DDBJ whole genome shotgun (WGS) entry which is preliminary data.</text>
</comment>
<evidence type="ECO:0000259" key="3">
    <source>
        <dbReference type="PROSITE" id="PS50075"/>
    </source>
</evidence>
<name>A0A8J3JP06_9ACTN</name>
<dbReference type="AlphaFoldDB" id="A0A8J3JP06"/>
<proteinExistence type="predicted"/>
<dbReference type="SMART" id="SM01294">
    <property type="entry name" value="PKS_PP_betabranch"/>
    <property type="match status" value="1"/>
</dbReference>
<dbReference type="Gene3D" id="1.10.1200.10">
    <property type="entry name" value="ACP-like"/>
    <property type="match status" value="1"/>
</dbReference>
<sequence>MTTSDIASLTQDDLTAWCRQAVAELLEIPVADVDPAADFDRLGLDSALAVSLLIDIEERYGVDLPPEALFENPTLNAVSAYLHTAIQQQREQ</sequence>
<evidence type="ECO:0000256" key="2">
    <source>
        <dbReference type="ARBA" id="ARBA00022553"/>
    </source>
</evidence>
<dbReference type="SMART" id="SM00823">
    <property type="entry name" value="PKS_PP"/>
    <property type="match status" value="1"/>
</dbReference>
<dbReference type="Pfam" id="PF00550">
    <property type="entry name" value="PP-binding"/>
    <property type="match status" value="1"/>
</dbReference>
<gene>
    <name evidence="4" type="ORF">Cba03nite_55900</name>
</gene>
<feature type="domain" description="Carrier" evidence="3">
    <location>
        <begin position="12"/>
        <end position="86"/>
    </location>
</feature>
<protein>
    <recommendedName>
        <fullName evidence="3">Carrier domain-containing protein</fullName>
    </recommendedName>
</protein>
<dbReference type="InterPro" id="IPR036736">
    <property type="entry name" value="ACP-like_sf"/>
</dbReference>
<accession>A0A8J3JP06</accession>
<evidence type="ECO:0000256" key="1">
    <source>
        <dbReference type="ARBA" id="ARBA00022450"/>
    </source>
</evidence>
<dbReference type="SUPFAM" id="SSF47336">
    <property type="entry name" value="ACP-like"/>
    <property type="match status" value="1"/>
</dbReference>
<keyword evidence="1" id="KW-0596">Phosphopantetheine</keyword>
<keyword evidence="5" id="KW-1185">Reference proteome</keyword>
<organism evidence="4 5">
    <name type="scientific">Catellatospora bangladeshensis</name>
    <dbReference type="NCBI Taxonomy" id="310355"/>
    <lineage>
        <taxon>Bacteria</taxon>
        <taxon>Bacillati</taxon>
        <taxon>Actinomycetota</taxon>
        <taxon>Actinomycetes</taxon>
        <taxon>Micromonosporales</taxon>
        <taxon>Micromonosporaceae</taxon>
        <taxon>Catellatospora</taxon>
    </lineage>
</organism>
<dbReference type="RefSeq" id="WP_203752226.1">
    <property type="nucleotide sequence ID" value="NZ_BONF01000034.1"/>
</dbReference>
<dbReference type="InterPro" id="IPR009081">
    <property type="entry name" value="PP-bd_ACP"/>
</dbReference>
<reference evidence="4 5" key="1">
    <citation type="submission" date="2021-01" db="EMBL/GenBank/DDBJ databases">
        <title>Whole genome shotgun sequence of Catellatospora bangladeshensis NBRC 107357.</title>
        <authorList>
            <person name="Komaki H."/>
            <person name="Tamura T."/>
        </authorList>
    </citation>
    <scope>NUCLEOTIDE SEQUENCE [LARGE SCALE GENOMIC DNA]</scope>
    <source>
        <strain evidence="4 5">NBRC 107357</strain>
    </source>
</reference>
<keyword evidence="2" id="KW-0597">Phosphoprotein</keyword>
<evidence type="ECO:0000313" key="5">
    <source>
        <dbReference type="Proteomes" id="UP000601223"/>
    </source>
</evidence>
<dbReference type="PROSITE" id="PS50075">
    <property type="entry name" value="CARRIER"/>
    <property type="match status" value="1"/>
</dbReference>
<dbReference type="GO" id="GO:0031177">
    <property type="term" value="F:phosphopantetheine binding"/>
    <property type="evidence" value="ECO:0007669"/>
    <property type="project" value="InterPro"/>
</dbReference>
<dbReference type="EMBL" id="BONF01000034">
    <property type="protein sequence ID" value="GIF84241.1"/>
    <property type="molecule type" value="Genomic_DNA"/>
</dbReference>
<dbReference type="InterPro" id="IPR020806">
    <property type="entry name" value="PKS_PP-bd"/>
</dbReference>
<evidence type="ECO:0000313" key="4">
    <source>
        <dbReference type="EMBL" id="GIF84241.1"/>
    </source>
</evidence>
<dbReference type="Proteomes" id="UP000601223">
    <property type="component" value="Unassembled WGS sequence"/>
</dbReference>